<dbReference type="EMBL" id="GG666463">
    <property type="protein sequence ID" value="EEN68563.1"/>
    <property type="molecule type" value="Genomic_DNA"/>
</dbReference>
<dbReference type="Pfam" id="PF01176">
    <property type="entry name" value="eIF-1a"/>
    <property type="match status" value="1"/>
</dbReference>
<dbReference type="HAMAP" id="MF_00216">
    <property type="entry name" value="aIF_1A"/>
    <property type="match status" value="1"/>
</dbReference>
<dbReference type="InterPro" id="IPR006076">
    <property type="entry name" value="FAD-dep_OxRdtase"/>
</dbReference>
<comment type="similarity">
    <text evidence="3">Belongs to the eIF-1A family.</text>
</comment>
<dbReference type="PANTHER" id="PTHR11530">
    <property type="entry name" value="D-AMINO ACID OXIDASE"/>
    <property type="match status" value="1"/>
</dbReference>
<dbReference type="SUPFAM" id="SSF51971">
    <property type="entry name" value="Nucleotide-binding domain"/>
    <property type="match status" value="3"/>
</dbReference>
<comment type="subunit">
    <text evidence="12">Component of the 43S pre-initiation complex (43S PIC), which is composed of the 40S ribosomal subunit, EIF1, eIF1A (EIF1AX), eIF3 complex, EIF5 and eIF2-GTP-initiator tRNA complex (eIF2 ternary complex). Interacts with EIF5; this interaction contributes to the maintenance of EIF1 within the open 43S PIC. Interacts through its C-terminal domain (CTD) with the CTD of EIF5B; from the location of the start codon by the 43S complex until the formation of the 80S complex.</text>
</comment>
<proteinExistence type="inferred from homology"/>
<dbReference type="GO" id="GO:0046416">
    <property type="term" value="P:D-amino acid metabolic process"/>
    <property type="evidence" value="ECO:0007669"/>
    <property type="project" value="InterPro"/>
</dbReference>
<dbReference type="SUPFAM" id="SSF50249">
    <property type="entry name" value="Nucleic acid-binding proteins"/>
    <property type="match status" value="1"/>
</dbReference>
<evidence type="ECO:0000256" key="7">
    <source>
        <dbReference type="ARBA" id="ARBA00022827"/>
    </source>
</evidence>
<dbReference type="GO" id="GO:0071949">
    <property type="term" value="F:FAD binding"/>
    <property type="evidence" value="ECO:0007669"/>
    <property type="project" value="InterPro"/>
</dbReference>
<keyword evidence="5" id="KW-0694">RNA-binding</keyword>
<dbReference type="FunFam" id="2.40.50.140:FF:000071">
    <property type="entry name" value="Eukaryotic translation initiation factor 1A"/>
    <property type="match status" value="1"/>
</dbReference>
<evidence type="ECO:0000256" key="8">
    <source>
        <dbReference type="ARBA" id="ARBA00022917"/>
    </source>
</evidence>
<keyword evidence="6" id="KW-0285">Flavoprotein</keyword>
<dbReference type="SUPFAM" id="SSF54373">
    <property type="entry name" value="FAD-linked reductases, C-terminal domain"/>
    <property type="match status" value="1"/>
</dbReference>
<feature type="region of interest" description="Disordered" evidence="14">
    <location>
        <begin position="1"/>
        <end position="26"/>
    </location>
</feature>
<keyword evidence="4 13" id="KW-0396">Initiation factor</keyword>
<dbReference type="CDD" id="cd05793">
    <property type="entry name" value="S1_IF1A"/>
    <property type="match status" value="1"/>
</dbReference>
<evidence type="ECO:0000256" key="13">
    <source>
        <dbReference type="PROSITE-ProRule" id="PRU00181"/>
    </source>
</evidence>
<evidence type="ECO:0000256" key="3">
    <source>
        <dbReference type="ARBA" id="ARBA00007392"/>
    </source>
</evidence>
<dbReference type="PROSITE" id="PS01262">
    <property type="entry name" value="IF1A"/>
    <property type="match status" value="1"/>
</dbReference>
<dbReference type="AlphaFoldDB" id="C3XTR3"/>
<feature type="domain" description="S1-like" evidence="15">
    <location>
        <begin position="22"/>
        <end position="96"/>
    </location>
</feature>
<evidence type="ECO:0000256" key="9">
    <source>
        <dbReference type="ARBA" id="ARBA00023002"/>
    </source>
</evidence>
<gene>
    <name evidence="16" type="primary">BdhA</name>
    <name evidence="16" type="ORF">BRAFLDRAFT_122184</name>
</gene>
<evidence type="ECO:0000256" key="6">
    <source>
        <dbReference type="ARBA" id="ARBA00022630"/>
    </source>
</evidence>
<keyword evidence="8 13" id="KW-0648">Protein biosynthesis</keyword>
<keyword evidence="7" id="KW-0274">FAD</keyword>
<dbReference type="InterPro" id="IPR012340">
    <property type="entry name" value="NA-bd_OB-fold"/>
</dbReference>
<feature type="compositionally biased region" description="Basic and acidic residues" evidence="14">
    <location>
        <begin position="16"/>
        <end position="26"/>
    </location>
</feature>
<evidence type="ECO:0000256" key="1">
    <source>
        <dbReference type="ARBA" id="ARBA00001974"/>
    </source>
</evidence>
<comment type="function">
    <text evidence="11">Component of the 43S pre-initiation complex (43S PIC), which binds to the mRNA cap-proximal region, scans mRNA 5'-untranslated region, and locates the initiation codon. This protein enhances formation of the cap-proximal complex. Together with EIF1, facilitates scanning, start codon recognition, promotion of the assembly of 48S complex at the initiation codon (43S PIC becomes 48S PIC after the start codon is reached), and dissociation of aberrant complexes. After start codon location, together with EIF5B orients the initiator methionine-tRNA in a conformation that allows 60S ribosomal subunit joining to form the 80S initiation complex. Is released after 80S initiation complex formation, just after GTP hydrolysis by EIF5B, and before release of EIF5B. Its globular part is located in the A site of the 40S ribosomal subunit. Its interaction with EIF5 during scanning contribute to the maintenance of EIF1 within the open 43S PIC. In contrast to yeast orthologs, does not bind EIF1.</text>
</comment>
<dbReference type="InterPro" id="IPR018104">
    <property type="entry name" value="TIF_eIF-1A_CS"/>
</dbReference>
<dbReference type="eggNOG" id="KOG3923">
    <property type="taxonomic scope" value="Eukaryota"/>
</dbReference>
<accession>C3XTR3</accession>
<evidence type="ECO:0000256" key="11">
    <source>
        <dbReference type="ARBA" id="ARBA00045454"/>
    </source>
</evidence>
<sequence length="876" mass="97357">MPKNKGKGGKNRRRGKNENESEKRELVFKEDGQEYAQVTKMLGNGRLEAMCFDGQKRLCHIRGKLRKKVWINTSDIILVGLREYQDAKADVILKYNADEARNLKLYGELPESVRINDTVTYGEGGEEDDITFDDFEREEDEIENVELLTLTDPIVVPTFSWGRWIELRSSELFNIKSEKMKVAVIGAGIVGMTSALHIMEQCSSAHGQLELTVISEKFCPDNTSYGAGGLWKPPSQEHMSEAELKRLQGSFDFLTSVLRTSYAHEAGIFLQPGYIVHMDPIPLTPHYDIVVNCSGVGATKLASDEAVSASRGQVELLTLTDPIVVPTFSWGRWIELRSSELFNIKSEKMKVAVIGAGIVGMTSALHIMEQCSSAHGQLELTVISEKFCPDNTSYGAGGLWKRLQGSFDFLTSVLRTSYAHEAGIFLQPGYIVHMDPIPLTPHYDIVVNCSGVGATKLASDEAVSASRGQGAEVVEEWTGFRPMRDGGIRLERETLTGTSTGRPLEKKDTNVFIRSVSEWVKVEPQLCKMRVAVVGAGIVGMTSALHIMEQCSSAHGQLELTVISEKFCPDNTMASYGPAGLWKPPSQEHMSDAELKRLQDSFDFLTSVLRTSYAHEAGIFLQSGYIVHMDPIPDPAWKDIVVGFRHVTPWELTNLFPGYRQGWFYTTFICQARDFLPWAKQRLAQRGVGFVQRKVNSLEELAPHYDVVVNCSGLGAAKLASDEAVSASRGQVMRVKAPWLRYFVETDGKHPIINGFTYMVPNLHDVVIGGTRQTGNIRKTNDPRDTDTIWKGILALNSQMKGAEVVEEWTGFRPMRDGGIRLERETLTGTSTGRPLEVVHNYGHGEAGVTWSHGCAKEVADIVKTIMAERRPKSRL</sequence>
<feature type="compositionally biased region" description="Basic residues" evidence="14">
    <location>
        <begin position="1"/>
        <end position="15"/>
    </location>
</feature>
<dbReference type="Gene3D" id="3.40.50.720">
    <property type="entry name" value="NAD(P)-binding Rossmann-like Domain"/>
    <property type="match status" value="3"/>
</dbReference>
<keyword evidence="9" id="KW-0560">Oxidoreductase</keyword>
<dbReference type="SMART" id="SM00652">
    <property type="entry name" value="eIF1a"/>
    <property type="match status" value="1"/>
</dbReference>
<keyword evidence="5" id="KW-0820">tRNA-binding</keyword>
<dbReference type="Pfam" id="PF01266">
    <property type="entry name" value="DAO"/>
    <property type="match status" value="2"/>
</dbReference>
<dbReference type="FunFam" id="3.40.50.720:FF:001877">
    <property type="entry name" value="Damino acid oxidase, putative"/>
    <property type="match status" value="3"/>
</dbReference>
<dbReference type="Gene3D" id="2.40.50.140">
    <property type="entry name" value="Nucleic acid-binding proteins"/>
    <property type="match status" value="1"/>
</dbReference>
<dbReference type="STRING" id="7739.C3XTR3"/>
<protein>
    <recommendedName>
        <fullName evidence="10">Eukaryotic translation initiation factor 4C</fullName>
    </recommendedName>
</protein>
<evidence type="ECO:0000259" key="15">
    <source>
        <dbReference type="PROSITE" id="PS50832"/>
    </source>
</evidence>
<organism evidence="16">
    <name type="scientific">Branchiostoma floridae</name>
    <name type="common">Florida lancelet</name>
    <name type="synonym">Amphioxus</name>
    <dbReference type="NCBI Taxonomy" id="7739"/>
    <lineage>
        <taxon>Eukaryota</taxon>
        <taxon>Metazoa</taxon>
        <taxon>Chordata</taxon>
        <taxon>Cephalochordata</taxon>
        <taxon>Leptocardii</taxon>
        <taxon>Amphioxiformes</taxon>
        <taxon>Branchiostomatidae</taxon>
        <taxon>Branchiostoma</taxon>
    </lineage>
</organism>
<dbReference type="InterPro" id="IPR006196">
    <property type="entry name" value="RNA-binding_domain_S1_IF1"/>
</dbReference>
<evidence type="ECO:0000256" key="14">
    <source>
        <dbReference type="SAM" id="MobiDB-lite"/>
    </source>
</evidence>
<dbReference type="InParanoid" id="C3XTR3"/>
<evidence type="ECO:0000256" key="12">
    <source>
        <dbReference type="ARBA" id="ARBA00047113"/>
    </source>
</evidence>
<dbReference type="eggNOG" id="KOG3403">
    <property type="taxonomic scope" value="Eukaryota"/>
</dbReference>
<name>C3XTR3_BRAFL</name>
<evidence type="ECO:0000256" key="2">
    <source>
        <dbReference type="ARBA" id="ARBA00006730"/>
    </source>
</evidence>
<dbReference type="PANTHER" id="PTHR11530:SF15">
    <property type="entry name" value="D-AMINO-ACID OXIDASE"/>
    <property type="match status" value="1"/>
</dbReference>
<evidence type="ECO:0000256" key="4">
    <source>
        <dbReference type="ARBA" id="ARBA00022540"/>
    </source>
</evidence>
<comment type="similarity">
    <text evidence="2">Belongs to the DAMOX/DASOX family.</text>
</comment>
<dbReference type="Gene3D" id="3.30.9.10">
    <property type="entry name" value="D-Amino Acid Oxidase, subunit A, domain 2"/>
    <property type="match status" value="1"/>
</dbReference>
<dbReference type="GO" id="GO:0003884">
    <property type="term" value="F:D-amino-acid oxidase activity"/>
    <property type="evidence" value="ECO:0007669"/>
    <property type="project" value="InterPro"/>
</dbReference>
<dbReference type="GO" id="GO:0000049">
    <property type="term" value="F:tRNA binding"/>
    <property type="evidence" value="ECO:0007669"/>
    <property type="project" value="UniProtKB-KW"/>
</dbReference>
<dbReference type="InterPro" id="IPR023209">
    <property type="entry name" value="DAO"/>
</dbReference>
<dbReference type="NCBIfam" id="TIGR00523">
    <property type="entry name" value="eIF-1A"/>
    <property type="match status" value="1"/>
</dbReference>
<comment type="cofactor">
    <cofactor evidence="1">
        <name>FAD</name>
        <dbReference type="ChEBI" id="CHEBI:57692"/>
    </cofactor>
</comment>
<dbReference type="PROSITE" id="PS50832">
    <property type="entry name" value="S1_IF1_TYPE"/>
    <property type="match status" value="1"/>
</dbReference>
<dbReference type="PRINTS" id="PR00368">
    <property type="entry name" value="FADPNR"/>
</dbReference>
<evidence type="ECO:0000256" key="10">
    <source>
        <dbReference type="ARBA" id="ARBA00032507"/>
    </source>
</evidence>
<evidence type="ECO:0000313" key="16">
    <source>
        <dbReference type="EMBL" id="EEN68563.1"/>
    </source>
</evidence>
<evidence type="ECO:0000256" key="5">
    <source>
        <dbReference type="ARBA" id="ARBA00022555"/>
    </source>
</evidence>
<reference evidence="16" key="1">
    <citation type="journal article" date="2008" name="Nature">
        <title>The amphioxus genome and the evolution of the chordate karyotype.</title>
        <authorList>
            <consortium name="US DOE Joint Genome Institute (JGI-PGF)"/>
            <person name="Putnam N.H."/>
            <person name="Butts T."/>
            <person name="Ferrier D.E.K."/>
            <person name="Furlong R.F."/>
            <person name="Hellsten U."/>
            <person name="Kawashima T."/>
            <person name="Robinson-Rechavi M."/>
            <person name="Shoguchi E."/>
            <person name="Terry A."/>
            <person name="Yu J.-K."/>
            <person name="Benito-Gutierrez E.L."/>
            <person name="Dubchak I."/>
            <person name="Garcia-Fernandez J."/>
            <person name="Gibson-Brown J.J."/>
            <person name="Grigoriev I.V."/>
            <person name="Horton A.C."/>
            <person name="de Jong P.J."/>
            <person name="Jurka J."/>
            <person name="Kapitonov V.V."/>
            <person name="Kohara Y."/>
            <person name="Kuroki Y."/>
            <person name="Lindquist E."/>
            <person name="Lucas S."/>
            <person name="Osoegawa K."/>
            <person name="Pennacchio L.A."/>
            <person name="Salamov A.A."/>
            <person name="Satou Y."/>
            <person name="Sauka-Spengler T."/>
            <person name="Schmutz J."/>
            <person name="Shin-I T."/>
            <person name="Toyoda A."/>
            <person name="Bronner-Fraser M."/>
            <person name="Fujiyama A."/>
            <person name="Holland L.Z."/>
            <person name="Holland P.W.H."/>
            <person name="Satoh N."/>
            <person name="Rokhsar D.S."/>
        </authorList>
    </citation>
    <scope>NUCLEOTIDE SEQUENCE [LARGE SCALE GENOMIC DNA]</scope>
    <source>
        <strain evidence="16">S238N-H82</strain>
        <tissue evidence="16">Testes</tissue>
    </source>
</reference>
<dbReference type="GO" id="GO:0003743">
    <property type="term" value="F:translation initiation factor activity"/>
    <property type="evidence" value="ECO:0007669"/>
    <property type="project" value="UniProtKB-UniRule"/>
</dbReference>
<dbReference type="InterPro" id="IPR001253">
    <property type="entry name" value="TIF_eIF-1A"/>
</dbReference>